<name>A0A1T3VVT8_9MYCO</name>
<protein>
    <submittedName>
        <fullName evidence="2">Uncharacterized protein</fullName>
    </submittedName>
</protein>
<feature type="compositionally biased region" description="Acidic residues" evidence="1">
    <location>
        <begin position="10"/>
        <end position="23"/>
    </location>
</feature>
<evidence type="ECO:0000313" key="3">
    <source>
        <dbReference type="Proteomes" id="UP000191039"/>
    </source>
</evidence>
<sequence>MASVLQPPFDDTEPADSAEELENAEAHEAELPSADPALALQKMENRLVRLNLANPGVLSAEQLRKLRYLINFAKLSDFEPGAAGPGGTRGRG</sequence>
<gene>
    <name evidence="2" type="ORF">BV510_26920</name>
</gene>
<dbReference type="Proteomes" id="UP000191039">
    <property type="component" value="Unassembled WGS sequence"/>
</dbReference>
<feature type="non-terminal residue" evidence="2">
    <location>
        <position position="92"/>
    </location>
</feature>
<evidence type="ECO:0000313" key="2">
    <source>
        <dbReference type="EMBL" id="OPE46112.1"/>
    </source>
</evidence>
<feature type="region of interest" description="Disordered" evidence="1">
    <location>
        <begin position="1"/>
        <end position="34"/>
    </location>
</feature>
<proteinExistence type="predicted"/>
<accession>A0A1T3VVT8</accession>
<comment type="caution">
    <text evidence="2">The sequence shown here is derived from an EMBL/GenBank/DDBJ whole genome shotgun (WGS) entry which is preliminary data.</text>
</comment>
<evidence type="ECO:0000256" key="1">
    <source>
        <dbReference type="SAM" id="MobiDB-lite"/>
    </source>
</evidence>
<reference evidence="2 3" key="1">
    <citation type="submission" date="2016-09" db="EMBL/GenBank/DDBJ databases">
        <title>genome sequences of unsequenced Mycobacteria.</title>
        <authorList>
            <person name="Greninger A.L."/>
            <person name="Jerome K.R."/>
            <person name="Mcnair B."/>
            <person name="Wallis C."/>
            <person name="Fang F."/>
        </authorList>
    </citation>
    <scope>NUCLEOTIDE SEQUENCE [LARGE SCALE GENOMIC DNA]</scope>
    <source>
        <strain evidence="2 3">BM1</strain>
    </source>
</reference>
<dbReference type="AlphaFoldDB" id="A0A1T3VVT8"/>
<organism evidence="2 3">
    <name type="scientific">Mycolicibacterium diernhoferi</name>
    <dbReference type="NCBI Taxonomy" id="1801"/>
    <lineage>
        <taxon>Bacteria</taxon>
        <taxon>Bacillati</taxon>
        <taxon>Actinomycetota</taxon>
        <taxon>Actinomycetes</taxon>
        <taxon>Mycobacteriales</taxon>
        <taxon>Mycobacteriaceae</taxon>
        <taxon>Mycolicibacterium</taxon>
    </lineage>
</organism>
<dbReference type="EMBL" id="MIJD01000438">
    <property type="protein sequence ID" value="OPE46112.1"/>
    <property type="molecule type" value="Genomic_DNA"/>
</dbReference>